<protein>
    <recommendedName>
        <fullName evidence="4">Lipid-binding serum glycoprotein N-terminal domain-containing protein</fullName>
    </recommendedName>
</protein>
<proteinExistence type="predicted"/>
<feature type="chain" id="PRO_5018197444" description="Lipid-binding serum glycoprotein N-terminal domain-containing protein" evidence="1">
    <location>
        <begin position="17"/>
        <end position="192"/>
    </location>
</feature>
<gene>
    <name evidence="2" type="ORF">CGOC_LOCUS4954</name>
</gene>
<keyword evidence="1" id="KW-0732">Signal</keyword>
<evidence type="ECO:0000313" key="2">
    <source>
        <dbReference type="EMBL" id="VDK60297.1"/>
    </source>
</evidence>
<dbReference type="AlphaFoldDB" id="A0A3P6RLP7"/>
<dbReference type="GO" id="GO:0008289">
    <property type="term" value="F:lipid binding"/>
    <property type="evidence" value="ECO:0007669"/>
    <property type="project" value="InterPro"/>
</dbReference>
<sequence length="192" mass="21406">MRLQLLLLALGVCVFAQRPNSQIRIYDSAFKFLTKATCQILNAEVDKLGANFITLNTTMGSGELILKTALSVNKFVCPVGDAVLSATNLDIDLAAKIVMTADKHPQLQMGECKANLGVFDYKFNGEYSDLPNMFNDVTGILVKNIIKDLACKITQNTILTRYNELIAGIPLHYELPYDFSLDWALYEPKYTK</sequence>
<accession>A0A3P6RLP7</accession>
<feature type="signal peptide" evidence="1">
    <location>
        <begin position="1"/>
        <end position="16"/>
    </location>
</feature>
<dbReference type="InterPro" id="IPR017943">
    <property type="entry name" value="Bactericidal_perm-incr_a/b_dom"/>
</dbReference>
<dbReference type="Proteomes" id="UP000271889">
    <property type="component" value="Unassembled WGS sequence"/>
</dbReference>
<evidence type="ECO:0000256" key="1">
    <source>
        <dbReference type="SAM" id="SignalP"/>
    </source>
</evidence>
<dbReference type="OrthoDB" id="5857016at2759"/>
<name>A0A3P6RLP7_CYLGO</name>
<dbReference type="Gene3D" id="3.15.10.10">
    <property type="entry name" value="Bactericidal permeability-increasing protein, domain 1"/>
    <property type="match status" value="1"/>
</dbReference>
<reference evidence="2 3" key="1">
    <citation type="submission" date="2018-11" db="EMBL/GenBank/DDBJ databases">
        <authorList>
            <consortium name="Pathogen Informatics"/>
        </authorList>
    </citation>
    <scope>NUCLEOTIDE SEQUENCE [LARGE SCALE GENOMIC DNA]</scope>
</reference>
<keyword evidence="3" id="KW-1185">Reference proteome</keyword>
<evidence type="ECO:0008006" key="4">
    <source>
        <dbReference type="Google" id="ProtNLM"/>
    </source>
</evidence>
<organism evidence="2 3">
    <name type="scientific">Cylicostephanus goldi</name>
    <name type="common">Nematode worm</name>
    <dbReference type="NCBI Taxonomy" id="71465"/>
    <lineage>
        <taxon>Eukaryota</taxon>
        <taxon>Metazoa</taxon>
        <taxon>Ecdysozoa</taxon>
        <taxon>Nematoda</taxon>
        <taxon>Chromadorea</taxon>
        <taxon>Rhabditida</taxon>
        <taxon>Rhabditina</taxon>
        <taxon>Rhabditomorpha</taxon>
        <taxon>Strongyloidea</taxon>
        <taxon>Strongylidae</taxon>
        <taxon>Cylicostephanus</taxon>
    </lineage>
</organism>
<evidence type="ECO:0000313" key="3">
    <source>
        <dbReference type="Proteomes" id="UP000271889"/>
    </source>
</evidence>
<dbReference type="SUPFAM" id="SSF55394">
    <property type="entry name" value="Bactericidal permeability-increasing protein, BPI"/>
    <property type="match status" value="1"/>
</dbReference>
<dbReference type="EMBL" id="UYRV01014432">
    <property type="protein sequence ID" value="VDK60297.1"/>
    <property type="molecule type" value="Genomic_DNA"/>
</dbReference>